<evidence type="ECO:0000256" key="4">
    <source>
        <dbReference type="ARBA" id="ARBA00023288"/>
    </source>
</evidence>
<dbReference type="EMBL" id="CP020100">
    <property type="protein sequence ID" value="AQZ93920.1"/>
    <property type="molecule type" value="Genomic_DNA"/>
</dbReference>
<keyword evidence="3" id="KW-0564">Palmitate</keyword>
<dbReference type="Gene3D" id="2.40.128.270">
    <property type="match status" value="1"/>
</dbReference>
<dbReference type="Proteomes" id="UP000243488">
    <property type="component" value="Chromosome"/>
</dbReference>
<dbReference type="Pfam" id="PF09864">
    <property type="entry name" value="MliC"/>
    <property type="match status" value="1"/>
</dbReference>
<dbReference type="InterPro" id="IPR036328">
    <property type="entry name" value="MliC_sf"/>
</dbReference>
<keyword evidence="4" id="KW-0449">Lipoprotein</keyword>
<dbReference type="Pfam" id="PF03724">
    <property type="entry name" value="META"/>
    <property type="match status" value="1"/>
</dbReference>
<dbReference type="PANTHER" id="PTHR35535:SF1">
    <property type="entry name" value="HEAT SHOCK PROTEIN HSLJ"/>
    <property type="match status" value="1"/>
</dbReference>
<reference evidence="7 8" key="1">
    <citation type="submission" date="2017-03" db="EMBL/GenBank/DDBJ databases">
        <title>Complete genome sequence of the novel DNRA strain Pseudomonas sp. S-6-2 isolated from Chinese polluted river sediment. Journal of Biotechnology.</title>
        <authorList>
            <person name="Li J."/>
            <person name="Xiang F."/>
            <person name="Wang L."/>
            <person name="Xi L."/>
            <person name="Liu J."/>
        </authorList>
    </citation>
    <scope>NUCLEOTIDE SEQUENCE [LARGE SCALE GENOMIC DNA]</scope>
    <source>
        <strain evidence="7 8">S-6-2</strain>
    </source>
</reference>
<evidence type="ECO:0000256" key="3">
    <source>
        <dbReference type="ARBA" id="ARBA00023139"/>
    </source>
</evidence>
<dbReference type="PANTHER" id="PTHR35535">
    <property type="entry name" value="HEAT SHOCK PROTEIN HSLJ"/>
    <property type="match status" value="1"/>
</dbReference>
<feature type="domain" description="DUF306" evidence="5">
    <location>
        <begin position="353"/>
        <end position="452"/>
    </location>
</feature>
<dbReference type="SUPFAM" id="SSF141488">
    <property type="entry name" value="YdhA-like"/>
    <property type="match status" value="1"/>
</dbReference>
<evidence type="ECO:0000259" key="6">
    <source>
        <dbReference type="Pfam" id="PF09864"/>
    </source>
</evidence>
<dbReference type="Pfam" id="PF09619">
    <property type="entry name" value="YscW"/>
    <property type="match status" value="1"/>
</dbReference>
<proteinExistence type="predicted"/>
<evidence type="ECO:0008006" key="9">
    <source>
        <dbReference type="Google" id="ProtNLM"/>
    </source>
</evidence>
<keyword evidence="2" id="KW-0472">Membrane</keyword>
<dbReference type="InterPro" id="IPR005184">
    <property type="entry name" value="DUF306_Meta_HslJ"/>
</dbReference>
<feature type="domain" description="C-type lysozyme inhibitor" evidence="6">
    <location>
        <begin position="181"/>
        <end position="243"/>
    </location>
</feature>
<dbReference type="InterPro" id="IPR053147">
    <property type="entry name" value="Hsp_HslJ-like"/>
</dbReference>
<sequence length="461" mass="49523">MPRNRTGWFGSDGLHCSGRTIMQLTPLAIALSLGAVLALTGCSEPASEAPASSERVTEQEAEQALSRVSGSLTYRARIALLPDSQVLVELRDAEAADGDGVLAEQRISLDGQQVPVNFALEVDAQTLAQASSYVLRAAIQEGGRTTWASGPVEVDLTGGDAELGEIVLLPHRGSAFSNVFNCGQLQINVGYEDDKLMLNAKGQELVLLPAVSASGAKFELEGDPSTSFWSKGNQGWLTLNGDEYPLCVPPGAVVEPFKATGNEPFWSVELDAGELSLQRMDDKLTRTLPYRNEQESTSRSRIDAGEGEQTITLLVTERLCRDSMSGMPFPQQVSLMVDGETLQGCGGQPERLLQGVEWVVEDINGGGIIDRSRVTLNFFPDGRIAGRASCNNFMGQYALTGESLTVSQAATTMMACAPSLMEQEQRFLETLEAIDGFDFDDTGALLVRSQAGSLKAYPETR</sequence>
<gene>
    <name evidence="7" type="ORF">BVH74_03760</name>
</gene>
<evidence type="ECO:0000259" key="5">
    <source>
        <dbReference type="Pfam" id="PF03724"/>
    </source>
</evidence>
<organism evidence="7 8">
    <name type="scientific">Halopseudomonas phragmitis</name>
    <dbReference type="NCBI Taxonomy" id="1931241"/>
    <lineage>
        <taxon>Bacteria</taxon>
        <taxon>Pseudomonadati</taxon>
        <taxon>Pseudomonadota</taxon>
        <taxon>Gammaproteobacteria</taxon>
        <taxon>Pseudomonadales</taxon>
        <taxon>Pseudomonadaceae</taxon>
        <taxon>Halopseudomonas</taxon>
    </lineage>
</organism>
<dbReference type="Gene3D" id="2.40.128.200">
    <property type="match status" value="1"/>
</dbReference>
<evidence type="ECO:0000313" key="7">
    <source>
        <dbReference type="EMBL" id="AQZ93920.1"/>
    </source>
</evidence>
<name>A0A1V0B212_9GAMM</name>
<evidence type="ECO:0000256" key="1">
    <source>
        <dbReference type="ARBA" id="ARBA00022729"/>
    </source>
</evidence>
<keyword evidence="8" id="KW-1185">Reference proteome</keyword>
<accession>A0A1V0B212</accession>
<keyword evidence="1" id="KW-0732">Signal</keyword>
<dbReference type="KEGG" id="ppha:BVH74_03760"/>
<protein>
    <recommendedName>
        <fullName evidence="9">DUF306 domain-containing protein</fullName>
    </recommendedName>
</protein>
<dbReference type="InterPro" id="IPR038670">
    <property type="entry name" value="HslJ-like_sf"/>
</dbReference>
<evidence type="ECO:0000256" key="2">
    <source>
        <dbReference type="ARBA" id="ARBA00023136"/>
    </source>
</evidence>
<evidence type="ECO:0000313" key="8">
    <source>
        <dbReference type="Proteomes" id="UP000243488"/>
    </source>
</evidence>
<dbReference type="InterPro" id="IPR039366">
    <property type="entry name" value="Pilotin"/>
</dbReference>
<dbReference type="InterPro" id="IPR018660">
    <property type="entry name" value="MliC"/>
</dbReference>
<dbReference type="AlphaFoldDB" id="A0A1V0B212"/>
<dbReference type="STRING" id="1931241.BVH74_03760"/>